<keyword evidence="2" id="KW-0472">Membrane</keyword>
<dbReference type="InterPro" id="IPR021309">
    <property type="entry name" value="YgaP-like_TM"/>
</dbReference>
<evidence type="ECO:0000259" key="3">
    <source>
        <dbReference type="Pfam" id="PF11127"/>
    </source>
</evidence>
<feature type="compositionally biased region" description="Polar residues" evidence="1">
    <location>
        <begin position="75"/>
        <end position="85"/>
    </location>
</feature>
<name>A0ABM9I7G5_9GAMM</name>
<sequence length="85" mass="9122">MSFDIKKMTKRELNVGLKDQKIRYGVGAALALLSVFLANIPLLIIGGLLLGSAHLRWCPVYSGLGRSTVEPGEEQSGSTGPQTNH</sequence>
<keyword evidence="2" id="KW-1133">Transmembrane helix</keyword>
<reference evidence="4 5" key="1">
    <citation type="submission" date="2023-03" db="EMBL/GenBank/DDBJ databases">
        <authorList>
            <person name="Pearce D."/>
        </authorList>
    </citation>
    <scope>NUCLEOTIDE SEQUENCE [LARGE SCALE GENOMIC DNA]</scope>
    <source>
        <strain evidence="4">Msz</strain>
    </source>
</reference>
<proteinExistence type="predicted"/>
<feature type="domain" description="Inner membrane protein YgaP-like transmembrane" evidence="3">
    <location>
        <begin position="13"/>
        <end position="69"/>
    </location>
</feature>
<evidence type="ECO:0000256" key="1">
    <source>
        <dbReference type="SAM" id="MobiDB-lite"/>
    </source>
</evidence>
<dbReference type="EMBL" id="OX458333">
    <property type="protein sequence ID" value="CAI8940442.1"/>
    <property type="molecule type" value="Genomic_DNA"/>
</dbReference>
<feature type="transmembrane region" description="Helical" evidence="2">
    <location>
        <begin position="21"/>
        <end position="50"/>
    </location>
</feature>
<evidence type="ECO:0000313" key="4">
    <source>
        <dbReference type="EMBL" id="CAI8940442.1"/>
    </source>
</evidence>
<evidence type="ECO:0000256" key="2">
    <source>
        <dbReference type="SAM" id="Phobius"/>
    </source>
</evidence>
<feature type="region of interest" description="Disordered" evidence="1">
    <location>
        <begin position="64"/>
        <end position="85"/>
    </location>
</feature>
<gene>
    <name evidence="4" type="ORF">MSZNOR_4228</name>
</gene>
<organism evidence="4 5">
    <name type="scientific">Methylocaldum szegediense</name>
    <dbReference type="NCBI Taxonomy" id="73780"/>
    <lineage>
        <taxon>Bacteria</taxon>
        <taxon>Pseudomonadati</taxon>
        <taxon>Pseudomonadota</taxon>
        <taxon>Gammaproteobacteria</taxon>
        <taxon>Methylococcales</taxon>
        <taxon>Methylococcaceae</taxon>
        <taxon>Methylocaldum</taxon>
    </lineage>
</organism>
<dbReference type="RefSeq" id="WP_026609636.1">
    <property type="nucleotide sequence ID" value="NZ_OX458333.1"/>
</dbReference>
<dbReference type="Pfam" id="PF11127">
    <property type="entry name" value="YgaP-like_TM"/>
    <property type="match status" value="1"/>
</dbReference>
<keyword evidence="2" id="KW-0812">Transmembrane</keyword>
<dbReference type="Proteomes" id="UP001162030">
    <property type="component" value="Chromosome"/>
</dbReference>
<accession>A0ABM9I7G5</accession>
<protein>
    <recommendedName>
        <fullName evidence="3">Inner membrane protein YgaP-like transmembrane domain-containing protein</fullName>
    </recommendedName>
</protein>
<keyword evidence="5" id="KW-1185">Reference proteome</keyword>
<evidence type="ECO:0000313" key="5">
    <source>
        <dbReference type="Proteomes" id="UP001162030"/>
    </source>
</evidence>